<dbReference type="Pfam" id="PF13378">
    <property type="entry name" value="MR_MLE_C"/>
    <property type="match status" value="1"/>
</dbReference>
<dbReference type="SFLD" id="SFLDG00180">
    <property type="entry name" value="muconate_cycloisomerase"/>
    <property type="match status" value="1"/>
</dbReference>
<reference evidence="5" key="1">
    <citation type="submission" date="2022-11" db="EMBL/GenBank/DDBJ databases">
        <title>Hoeflea poritis sp. nov., isolated from scleractinian coral Porites lutea.</title>
        <authorList>
            <person name="Zhang G."/>
            <person name="Wei Q."/>
            <person name="Cai L."/>
        </authorList>
    </citation>
    <scope>NUCLEOTIDE SEQUENCE</scope>
    <source>
        <strain evidence="5">E7-10</strain>
    </source>
</reference>
<gene>
    <name evidence="5" type="ORF">OOZ53_05160</name>
</gene>
<keyword evidence="2" id="KW-0479">Metal-binding</keyword>
<dbReference type="InterPro" id="IPR029017">
    <property type="entry name" value="Enolase-like_N"/>
</dbReference>
<comment type="similarity">
    <text evidence="1">Belongs to the mandelate racemase/muconate lactonizing enzyme family.</text>
</comment>
<evidence type="ECO:0000256" key="2">
    <source>
        <dbReference type="ARBA" id="ARBA00022723"/>
    </source>
</evidence>
<feature type="domain" description="Mandelate racemase/muconate lactonizing enzyme C-terminal" evidence="4">
    <location>
        <begin position="145"/>
        <end position="241"/>
    </location>
</feature>
<dbReference type="InterPro" id="IPR013341">
    <property type="entry name" value="Mandelate_racemase_N_dom"/>
</dbReference>
<dbReference type="PANTHER" id="PTHR48073:SF2">
    <property type="entry name" value="O-SUCCINYLBENZOATE SYNTHASE"/>
    <property type="match status" value="1"/>
</dbReference>
<organism evidence="5 6">
    <name type="scientific">Hoeflea poritis</name>
    <dbReference type="NCBI Taxonomy" id="2993659"/>
    <lineage>
        <taxon>Bacteria</taxon>
        <taxon>Pseudomonadati</taxon>
        <taxon>Pseudomonadota</taxon>
        <taxon>Alphaproteobacteria</taxon>
        <taxon>Hyphomicrobiales</taxon>
        <taxon>Rhizobiaceae</taxon>
        <taxon>Hoeflea</taxon>
    </lineage>
</organism>
<dbReference type="Proteomes" id="UP001148313">
    <property type="component" value="Unassembled WGS sequence"/>
</dbReference>
<evidence type="ECO:0000259" key="4">
    <source>
        <dbReference type="SMART" id="SM00922"/>
    </source>
</evidence>
<dbReference type="Gene3D" id="3.20.20.120">
    <property type="entry name" value="Enolase-like C-terminal domain"/>
    <property type="match status" value="1"/>
</dbReference>
<evidence type="ECO:0000313" key="5">
    <source>
        <dbReference type="EMBL" id="MDA4844727.1"/>
    </source>
</evidence>
<sequence length="376" mass="40639">MRHITITDMRVRIINVPVQATHSHGSGDVSAICSVVLELTADSGVTGWGEASPWPVFTGTAEASAAALNTHLRPHIIGANALRREQIMAMADKVVVRCSEAKAALEMALLDVAGKTLDLSVGQLIGGRRRDSVPVSFTVANPVFEEDMEIIAHLYGDGVRIFKLKTGFHDHAFDLMRLEKIRETYGDGVDLRIDYNQGLKAVDAIRTLRDMEPFRLGFIEQPTPRDNLEAMAAISAAIDTPLMADESVFNPREALVATQMRLADIYSLKVMKSGGIARAQEIAAIAGAAGVGVYGGCMFETGLAHLAGAHLVSTLPEIDLGCEFYMPSFYAKDDILAEPFPIRNGSVHIPDEPGLGIEIDRDKLEKYTVETLPAAG</sequence>
<dbReference type="InterPro" id="IPR018110">
    <property type="entry name" value="Mandel_Rmase/mucon_lact_enz_CS"/>
</dbReference>
<dbReference type="InterPro" id="IPR029065">
    <property type="entry name" value="Enolase_C-like"/>
</dbReference>
<evidence type="ECO:0000256" key="1">
    <source>
        <dbReference type="ARBA" id="ARBA00008031"/>
    </source>
</evidence>
<dbReference type="SUPFAM" id="SSF54826">
    <property type="entry name" value="Enolase N-terminal domain-like"/>
    <property type="match status" value="1"/>
</dbReference>
<dbReference type="SMART" id="SM00922">
    <property type="entry name" value="MR_MLE"/>
    <property type="match status" value="1"/>
</dbReference>
<name>A0ABT4VJ29_9HYPH</name>
<dbReference type="PANTHER" id="PTHR48073">
    <property type="entry name" value="O-SUCCINYLBENZOATE SYNTHASE-RELATED"/>
    <property type="match status" value="1"/>
</dbReference>
<dbReference type="Pfam" id="PF02746">
    <property type="entry name" value="MR_MLE_N"/>
    <property type="match status" value="1"/>
</dbReference>
<protein>
    <submittedName>
        <fullName evidence="5">Cycloisomerase</fullName>
    </submittedName>
</protein>
<dbReference type="InterPro" id="IPR036849">
    <property type="entry name" value="Enolase-like_C_sf"/>
</dbReference>
<dbReference type="Gene3D" id="3.30.390.10">
    <property type="entry name" value="Enolase-like, N-terminal domain"/>
    <property type="match status" value="1"/>
</dbReference>
<dbReference type="SFLD" id="SFLDS00001">
    <property type="entry name" value="Enolase"/>
    <property type="match status" value="1"/>
</dbReference>
<dbReference type="PROSITE" id="PS00909">
    <property type="entry name" value="MR_MLE_2"/>
    <property type="match status" value="1"/>
</dbReference>
<dbReference type="SFLD" id="SFLDF00009">
    <property type="entry name" value="o-succinylbenzoate_synthase"/>
    <property type="match status" value="1"/>
</dbReference>
<proteinExistence type="inferred from homology"/>
<keyword evidence="3" id="KW-0413">Isomerase</keyword>
<evidence type="ECO:0000313" key="6">
    <source>
        <dbReference type="Proteomes" id="UP001148313"/>
    </source>
</evidence>
<dbReference type="EMBL" id="JAPJZH010000002">
    <property type="protein sequence ID" value="MDA4844727.1"/>
    <property type="molecule type" value="Genomic_DNA"/>
</dbReference>
<evidence type="ECO:0000256" key="3">
    <source>
        <dbReference type="ARBA" id="ARBA00023235"/>
    </source>
</evidence>
<accession>A0ABT4VJ29</accession>
<comment type="caution">
    <text evidence="5">The sequence shown here is derived from an EMBL/GenBank/DDBJ whole genome shotgun (WGS) entry which is preliminary data.</text>
</comment>
<dbReference type="SUPFAM" id="SSF51604">
    <property type="entry name" value="Enolase C-terminal domain-like"/>
    <property type="match status" value="1"/>
</dbReference>
<dbReference type="RefSeq" id="WP_271088255.1">
    <property type="nucleotide sequence ID" value="NZ_JAPJZH010000002.1"/>
</dbReference>
<keyword evidence="6" id="KW-1185">Reference proteome</keyword>
<dbReference type="InterPro" id="IPR013342">
    <property type="entry name" value="Mandelate_racemase_C"/>
</dbReference>